<comment type="caution">
    <text evidence="2">The sequence shown here is derived from an EMBL/GenBank/DDBJ whole genome shotgun (WGS) entry which is preliminary data.</text>
</comment>
<accession>A0A445B7C6</accession>
<proteinExistence type="predicted"/>
<feature type="region of interest" description="Disordered" evidence="1">
    <location>
        <begin position="38"/>
        <end position="58"/>
    </location>
</feature>
<protein>
    <submittedName>
        <fullName evidence="2">Uncharacterized protein</fullName>
    </submittedName>
</protein>
<dbReference type="EMBL" id="SDMP01000010">
    <property type="protein sequence ID" value="RYR34578.1"/>
    <property type="molecule type" value="Genomic_DNA"/>
</dbReference>
<name>A0A445B7C6_ARAHY</name>
<reference evidence="2 3" key="1">
    <citation type="submission" date="2019-01" db="EMBL/GenBank/DDBJ databases">
        <title>Sequencing of cultivated peanut Arachis hypogaea provides insights into genome evolution and oil improvement.</title>
        <authorList>
            <person name="Chen X."/>
        </authorList>
    </citation>
    <scope>NUCLEOTIDE SEQUENCE [LARGE SCALE GENOMIC DNA]</scope>
    <source>
        <strain evidence="3">cv. Fuhuasheng</strain>
        <tissue evidence="2">Leaves</tissue>
    </source>
</reference>
<dbReference type="Proteomes" id="UP000289738">
    <property type="component" value="Chromosome A10"/>
</dbReference>
<evidence type="ECO:0000313" key="2">
    <source>
        <dbReference type="EMBL" id="RYR34578.1"/>
    </source>
</evidence>
<organism evidence="2 3">
    <name type="scientific">Arachis hypogaea</name>
    <name type="common">Peanut</name>
    <dbReference type="NCBI Taxonomy" id="3818"/>
    <lineage>
        <taxon>Eukaryota</taxon>
        <taxon>Viridiplantae</taxon>
        <taxon>Streptophyta</taxon>
        <taxon>Embryophyta</taxon>
        <taxon>Tracheophyta</taxon>
        <taxon>Spermatophyta</taxon>
        <taxon>Magnoliopsida</taxon>
        <taxon>eudicotyledons</taxon>
        <taxon>Gunneridae</taxon>
        <taxon>Pentapetalae</taxon>
        <taxon>rosids</taxon>
        <taxon>fabids</taxon>
        <taxon>Fabales</taxon>
        <taxon>Fabaceae</taxon>
        <taxon>Papilionoideae</taxon>
        <taxon>50 kb inversion clade</taxon>
        <taxon>dalbergioids sensu lato</taxon>
        <taxon>Dalbergieae</taxon>
        <taxon>Pterocarpus clade</taxon>
        <taxon>Arachis</taxon>
    </lineage>
</organism>
<evidence type="ECO:0000313" key="3">
    <source>
        <dbReference type="Proteomes" id="UP000289738"/>
    </source>
</evidence>
<dbReference type="AlphaFoldDB" id="A0A445B7C6"/>
<sequence length="75" mass="9123">MESIFNIYRVEFRPIGHEDDWQSYNRPCIRPKLRMMRMKKGQPVSSRNRNNMDDVEHTGEKRCRLCRQTGHTRKT</sequence>
<gene>
    <name evidence="2" type="ORF">Ahy_A10g049528</name>
</gene>
<evidence type="ECO:0000256" key="1">
    <source>
        <dbReference type="SAM" id="MobiDB-lite"/>
    </source>
</evidence>
<keyword evidence="3" id="KW-1185">Reference proteome</keyword>